<name>A0A3B4YP65_SERLL</name>
<dbReference type="Ensembl" id="ENSSLDT00000030928.1">
    <property type="protein sequence ID" value="ENSSLDP00000030056.1"/>
    <property type="gene ID" value="ENSSLDG00000023180.1"/>
</dbReference>
<dbReference type="Proteomes" id="UP000261360">
    <property type="component" value="Unplaced"/>
</dbReference>
<sequence length="452" mass="51000">NLSNVSSFIRAMATEAPQNMRKLKLIKILKEQLGLDCDFSLQYEDPYFDGKLTSLVDIKELPHKASVHISYAQDSSSVASIDTLSDVSSSERLSRWPPGPFQIPTFAFDIELTLRDGNTEFEKNGRPLQLARDQKHVILDRLASTIYGFKAYPSDEEIAMVAEALVTKHPCLREAGSDTGWNGWKNSIKFKMGNCRTKMRRAGCQEVTVNNEHSHSNIKRPKRAEVNFLPSFPQGEDPSSLEHLRQVIVDEVKKTVRNLPLISKMMQTTFALRRQTIVMSCPPVKELMDLWPALHMQSEVYAEFQRITNQNLPNTFYASKAGKNADALADIFKVHDEQCVIALSFFQDDMDEPNLGDASVALLTTVCDNTTSPVHYHPVKISVILESDVVVNLPRLADAFLVMFGLIYALHLSYPKGLINTFEFTQKLLLGLDDCKLSPRLQTLKNDLMIYV</sequence>
<evidence type="ECO:0000313" key="2">
    <source>
        <dbReference type="Proteomes" id="UP000261360"/>
    </source>
</evidence>
<dbReference type="AlphaFoldDB" id="A0A3B4YP65"/>
<proteinExistence type="predicted"/>
<protein>
    <recommendedName>
        <fullName evidence="3">Sterile alpha motif domain containing 3</fullName>
    </recommendedName>
</protein>
<dbReference type="PANTHER" id="PTHR31025:SF19">
    <property type="entry name" value="SI:CH73-42K18.1-RELATED"/>
    <property type="match status" value="1"/>
</dbReference>
<accession>A0A3B4YP65</accession>
<dbReference type="GeneTree" id="ENSGT00950000182912"/>
<keyword evidence="2" id="KW-1185">Reference proteome</keyword>
<reference evidence="1" key="1">
    <citation type="submission" date="2025-08" db="UniProtKB">
        <authorList>
            <consortium name="Ensembl"/>
        </authorList>
    </citation>
    <scope>IDENTIFICATION</scope>
</reference>
<organism evidence="1 2">
    <name type="scientific">Seriola lalandi dorsalis</name>
    <dbReference type="NCBI Taxonomy" id="1841481"/>
    <lineage>
        <taxon>Eukaryota</taxon>
        <taxon>Metazoa</taxon>
        <taxon>Chordata</taxon>
        <taxon>Craniata</taxon>
        <taxon>Vertebrata</taxon>
        <taxon>Euteleostomi</taxon>
        <taxon>Actinopterygii</taxon>
        <taxon>Neopterygii</taxon>
        <taxon>Teleostei</taxon>
        <taxon>Neoteleostei</taxon>
        <taxon>Acanthomorphata</taxon>
        <taxon>Carangaria</taxon>
        <taxon>Carangiformes</taxon>
        <taxon>Carangidae</taxon>
        <taxon>Seriola</taxon>
    </lineage>
</organism>
<evidence type="ECO:0000313" key="1">
    <source>
        <dbReference type="Ensembl" id="ENSSLDP00000030056.1"/>
    </source>
</evidence>
<dbReference type="PANTHER" id="PTHR31025">
    <property type="entry name" value="SI:CH211-196P9.1-RELATED"/>
    <property type="match status" value="1"/>
</dbReference>
<reference evidence="1" key="2">
    <citation type="submission" date="2025-09" db="UniProtKB">
        <authorList>
            <consortium name="Ensembl"/>
        </authorList>
    </citation>
    <scope>IDENTIFICATION</scope>
</reference>
<evidence type="ECO:0008006" key="3">
    <source>
        <dbReference type="Google" id="ProtNLM"/>
    </source>
</evidence>